<name>A0A2H9VR51_9SPHI</name>
<dbReference type="CDD" id="cd01185">
    <property type="entry name" value="INTN1_C_like"/>
    <property type="match status" value="1"/>
</dbReference>
<dbReference type="GO" id="GO:0003677">
    <property type="term" value="F:DNA binding"/>
    <property type="evidence" value="ECO:0007669"/>
    <property type="project" value="UniProtKB-KW"/>
</dbReference>
<dbReference type="SUPFAM" id="SSF56349">
    <property type="entry name" value="DNA breaking-rejoining enzymes"/>
    <property type="match status" value="1"/>
</dbReference>
<dbReference type="InterPro" id="IPR050090">
    <property type="entry name" value="Tyrosine_recombinase_XerCD"/>
</dbReference>
<dbReference type="InterPro" id="IPR010998">
    <property type="entry name" value="Integrase_recombinase_N"/>
</dbReference>
<dbReference type="GO" id="GO:0015074">
    <property type="term" value="P:DNA integration"/>
    <property type="evidence" value="ECO:0007669"/>
    <property type="project" value="InterPro"/>
</dbReference>
<keyword evidence="6" id="KW-1185">Reference proteome</keyword>
<comment type="caution">
    <text evidence="5">The sequence shown here is derived from an EMBL/GenBank/DDBJ whole genome shotgun (WGS) entry which is preliminary data.</text>
</comment>
<keyword evidence="3" id="KW-0233">DNA recombination</keyword>
<dbReference type="Gene3D" id="1.10.443.10">
    <property type="entry name" value="Intergrase catalytic core"/>
    <property type="match status" value="1"/>
</dbReference>
<dbReference type="PANTHER" id="PTHR30349:SF64">
    <property type="entry name" value="PROPHAGE INTEGRASE INTD-RELATED"/>
    <property type="match status" value="1"/>
</dbReference>
<evidence type="ECO:0000256" key="1">
    <source>
        <dbReference type="ARBA" id="ARBA00008857"/>
    </source>
</evidence>
<dbReference type="InterPro" id="IPR025269">
    <property type="entry name" value="SAM-like_dom"/>
</dbReference>
<dbReference type="Pfam" id="PF13102">
    <property type="entry name" value="Phage_int_SAM_5"/>
    <property type="match status" value="1"/>
</dbReference>
<dbReference type="PROSITE" id="PS51898">
    <property type="entry name" value="TYR_RECOMBINASE"/>
    <property type="match status" value="1"/>
</dbReference>
<accession>A0A2H9VR51</accession>
<comment type="similarity">
    <text evidence="1">Belongs to the 'phage' integrase family.</text>
</comment>
<dbReference type="GO" id="GO:0006310">
    <property type="term" value="P:DNA recombination"/>
    <property type="evidence" value="ECO:0007669"/>
    <property type="project" value="UniProtKB-KW"/>
</dbReference>
<organism evidence="5 6">
    <name type="scientific">Mucilaginibacter auburnensis</name>
    <dbReference type="NCBI Taxonomy" id="1457233"/>
    <lineage>
        <taxon>Bacteria</taxon>
        <taxon>Pseudomonadati</taxon>
        <taxon>Bacteroidota</taxon>
        <taxon>Sphingobacteriia</taxon>
        <taxon>Sphingobacteriales</taxon>
        <taxon>Sphingobacteriaceae</taxon>
        <taxon>Mucilaginibacter</taxon>
    </lineage>
</organism>
<sequence>MKNSDSFAILFWANKAKKDQNGTLPVYARVTIAGKRAEISLKKKVMPEKWDARSGFMKGSGEEARSFNKFLVSVDTELRDLYFQFKQNGRSCTAERLKNKYLHAEEPLARKQLLEVFTYHNEEVAALVGKDLVKATLTKYETIRTKVADYIAHRYQCNDLFLDELEYNFITGFEHYMKTQQLVSHNVVMAYIKRIKRVVNMAVDNGWLAASPIRKYVCTSKKTARTELEAEELAALEEKHFEVERLEEVKDCYLFSCYTGYAFIDACKLSVEHLVKGSDGEYWVMTSRTKSKIAANVPLLPQALAIIDKYRAHPIRKIQGRLLPMKSNQKMNAYLKEIADLCGINKKLTTHTARHTFATTVTLENDVPIETVSKMLGHTKITTTQIYARIKEKKVSKDMKLLREKLTLKPAEV</sequence>
<evidence type="ECO:0000259" key="4">
    <source>
        <dbReference type="PROSITE" id="PS51898"/>
    </source>
</evidence>
<evidence type="ECO:0000256" key="3">
    <source>
        <dbReference type="ARBA" id="ARBA00023172"/>
    </source>
</evidence>
<dbReference type="RefSeq" id="WP_100339572.1">
    <property type="nucleotide sequence ID" value="NZ_PGFJ01000001.1"/>
</dbReference>
<evidence type="ECO:0000313" key="5">
    <source>
        <dbReference type="EMBL" id="PJJ83295.1"/>
    </source>
</evidence>
<dbReference type="InterPro" id="IPR013762">
    <property type="entry name" value="Integrase-like_cat_sf"/>
</dbReference>
<dbReference type="EMBL" id="PGFJ01000001">
    <property type="protein sequence ID" value="PJJ83295.1"/>
    <property type="molecule type" value="Genomic_DNA"/>
</dbReference>
<dbReference type="Gene3D" id="1.10.150.130">
    <property type="match status" value="1"/>
</dbReference>
<keyword evidence="2" id="KW-0238">DNA-binding</keyword>
<feature type="domain" description="Tyr recombinase" evidence="4">
    <location>
        <begin position="220"/>
        <end position="407"/>
    </location>
</feature>
<dbReference type="Proteomes" id="UP000242687">
    <property type="component" value="Unassembled WGS sequence"/>
</dbReference>
<evidence type="ECO:0000313" key="6">
    <source>
        <dbReference type="Proteomes" id="UP000242687"/>
    </source>
</evidence>
<dbReference type="InterPro" id="IPR011010">
    <property type="entry name" value="DNA_brk_join_enz"/>
</dbReference>
<dbReference type="OrthoDB" id="892893at2"/>
<dbReference type="AlphaFoldDB" id="A0A2H9VR51"/>
<evidence type="ECO:0000256" key="2">
    <source>
        <dbReference type="ARBA" id="ARBA00023125"/>
    </source>
</evidence>
<reference evidence="5 6" key="1">
    <citation type="submission" date="2017-11" db="EMBL/GenBank/DDBJ databases">
        <title>Genomic Encyclopedia of Archaeal and Bacterial Type Strains, Phase II (KMG-II): From Individual Species to Whole Genera.</title>
        <authorList>
            <person name="Goeker M."/>
        </authorList>
    </citation>
    <scope>NUCLEOTIDE SEQUENCE [LARGE SCALE GENOMIC DNA]</scope>
    <source>
        <strain evidence="5 6">DSM 28175</strain>
    </source>
</reference>
<dbReference type="InterPro" id="IPR002104">
    <property type="entry name" value="Integrase_catalytic"/>
</dbReference>
<dbReference type="InterPro" id="IPR035386">
    <property type="entry name" value="Arm-DNA-bind_5"/>
</dbReference>
<dbReference type="Pfam" id="PF17293">
    <property type="entry name" value="Arm-DNA-bind_5"/>
    <property type="match status" value="1"/>
</dbReference>
<dbReference type="PANTHER" id="PTHR30349">
    <property type="entry name" value="PHAGE INTEGRASE-RELATED"/>
    <property type="match status" value="1"/>
</dbReference>
<protein>
    <submittedName>
        <fullName evidence="5">Site-specific recombinase XerD</fullName>
    </submittedName>
</protein>
<gene>
    <name evidence="5" type="ORF">CLV57_0275</name>
</gene>
<dbReference type="Pfam" id="PF00589">
    <property type="entry name" value="Phage_integrase"/>
    <property type="match status" value="1"/>
</dbReference>
<proteinExistence type="inferred from homology"/>